<feature type="compositionally biased region" description="Polar residues" evidence="1">
    <location>
        <begin position="26"/>
        <end position="35"/>
    </location>
</feature>
<keyword evidence="3" id="KW-1185">Reference proteome</keyword>
<gene>
    <name evidence="2" type="ORF">AOQ84DRAFT_156778</name>
</gene>
<evidence type="ECO:0000256" key="1">
    <source>
        <dbReference type="SAM" id="MobiDB-lite"/>
    </source>
</evidence>
<dbReference type="OrthoDB" id="3795253at2759"/>
<evidence type="ECO:0000313" key="3">
    <source>
        <dbReference type="Proteomes" id="UP000250140"/>
    </source>
</evidence>
<protein>
    <submittedName>
        <fullName evidence="2">Uncharacterized protein</fullName>
    </submittedName>
</protein>
<reference evidence="2 3" key="1">
    <citation type="journal article" date="2016" name="Nat. Commun.">
        <title>Ectomycorrhizal ecology is imprinted in the genome of the dominant symbiotic fungus Cenococcum geophilum.</title>
        <authorList>
            <consortium name="DOE Joint Genome Institute"/>
            <person name="Peter M."/>
            <person name="Kohler A."/>
            <person name="Ohm R.A."/>
            <person name="Kuo A."/>
            <person name="Krutzmann J."/>
            <person name="Morin E."/>
            <person name="Arend M."/>
            <person name="Barry K.W."/>
            <person name="Binder M."/>
            <person name="Choi C."/>
            <person name="Clum A."/>
            <person name="Copeland A."/>
            <person name="Grisel N."/>
            <person name="Haridas S."/>
            <person name="Kipfer T."/>
            <person name="LaButti K."/>
            <person name="Lindquist E."/>
            <person name="Lipzen A."/>
            <person name="Maire R."/>
            <person name="Meier B."/>
            <person name="Mihaltcheva S."/>
            <person name="Molinier V."/>
            <person name="Murat C."/>
            <person name="Poggeler S."/>
            <person name="Quandt C.A."/>
            <person name="Sperisen C."/>
            <person name="Tritt A."/>
            <person name="Tisserant E."/>
            <person name="Crous P.W."/>
            <person name="Henrissat B."/>
            <person name="Nehls U."/>
            <person name="Egli S."/>
            <person name="Spatafora J.W."/>
            <person name="Grigoriev I.V."/>
            <person name="Martin F.M."/>
        </authorList>
    </citation>
    <scope>NUCLEOTIDE SEQUENCE [LARGE SCALE GENOMIC DNA]</scope>
    <source>
        <strain evidence="2 3">CBS 207.34</strain>
    </source>
</reference>
<organism evidence="2 3">
    <name type="scientific">Glonium stellatum</name>
    <dbReference type="NCBI Taxonomy" id="574774"/>
    <lineage>
        <taxon>Eukaryota</taxon>
        <taxon>Fungi</taxon>
        <taxon>Dikarya</taxon>
        <taxon>Ascomycota</taxon>
        <taxon>Pezizomycotina</taxon>
        <taxon>Dothideomycetes</taxon>
        <taxon>Pleosporomycetidae</taxon>
        <taxon>Gloniales</taxon>
        <taxon>Gloniaceae</taxon>
        <taxon>Glonium</taxon>
    </lineage>
</organism>
<feature type="region of interest" description="Disordered" evidence="1">
    <location>
        <begin position="1"/>
        <end position="68"/>
    </location>
</feature>
<dbReference type="Proteomes" id="UP000250140">
    <property type="component" value="Unassembled WGS sequence"/>
</dbReference>
<sequence>MGDTSAHSPFLSTRSALSHTPFGAGTPSQLTPNTRSEAEAALSANSSQQTDSAAPTMPLLASSGASTHLPANMSEETLDAARAAYRCLPNPSRTSTSNYATALAAATTTTDAADTANTADTADADSPTSAVSPTNAFPINAAQGVVPLKIGIGAGQAEALKRARPTGLSLGHLARQQSWSEQDMKHVYSQSLMVVDGATAEDAGYSSAGPVEG</sequence>
<evidence type="ECO:0000313" key="2">
    <source>
        <dbReference type="EMBL" id="OCL03221.1"/>
    </source>
</evidence>
<accession>A0A8E2ERD3</accession>
<feature type="compositionally biased region" description="Polar residues" evidence="1">
    <location>
        <begin position="1"/>
        <end position="18"/>
    </location>
</feature>
<proteinExistence type="predicted"/>
<name>A0A8E2ERD3_9PEZI</name>
<dbReference type="EMBL" id="KV750786">
    <property type="protein sequence ID" value="OCL03221.1"/>
    <property type="molecule type" value="Genomic_DNA"/>
</dbReference>
<dbReference type="AlphaFoldDB" id="A0A8E2ERD3"/>